<dbReference type="KEGG" id="fae:FAES_1275"/>
<evidence type="ECO:0000313" key="2">
    <source>
        <dbReference type="Proteomes" id="UP000011058"/>
    </source>
</evidence>
<dbReference type="AlphaFoldDB" id="I0K582"/>
<gene>
    <name evidence="1" type="ORF">FAES_1275</name>
</gene>
<name>I0K582_9BACT</name>
<proteinExistence type="predicted"/>
<dbReference type="HOGENOM" id="CLU_3396619_0_0_10"/>
<organism evidence="1 2">
    <name type="scientific">Fibrella aestuarina BUZ 2</name>
    <dbReference type="NCBI Taxonomy" id="1166018"/>
    <lineage>
        <taxon>Bacteria</taxon>
        <taxon>Pseudomonadati</taxon>
        <taxon>Bacteroidota</taxon>
        <taxon>Cytophagia</taxon>
        <taxon>Cytophagales</taxon>
        <taxon>Spirosomataceae</taxon>
        <taxon>Fibrella</taxon>
    </lineage>
</organism>
<dbReference type="STRING" id="1166018.FAES_1275"/>
<sequence length="31" mass="3811">MAYFDAFQPLFTLKKRVFNYFLTFQYNLLGL</sequence>
<reference evidence="1 2" key="1">
    <citation type="journal article" date="2012" name="J. Bacteriol.">
        <title>Genome Sequence of Fibrella aestuarina BUZ 2T, a Filamentous Marine Bacterium.</title>
        <authorList>
            <person name="Filippini M."/>
            <person name="Qi W."/>
            <person name="Blom J."/>
            <person name="Goesmann A."/>
            <person name="Smits T.H."/>
            <person name="Bagheri H.C."/>
        </authorList>
    </citation>
    <scope>NUCLEOTIDE SEQUENCE [LARGE SCALE GENOMIC DNA]</scope>
    <source>
        <strain evidence="2">BUZ 2T</strain>
    </source>
</reference>
<evidence type="ECO:0000313" key="1">
    <source>
        <dbReference type="EMBL" id="CCG99285.1"/>
    </source>
</evidence>
<accession>I0K582</accession>
<protein>
    <submittedName>
        <fullName evidence="1">Uncharacterized protein</fullName>
    </submittedName>
</protein>
<dbReference type="Proteomes" id="UP000011058">
    <property type="component" value="Chromosome"/>
</dbReference>
<dbReference type="EMBL" id="HE796683">
    <property type="protein sequence ID" value="CCG99285.1"/>
    <property type="molecule type" value="Genomic_DNA"/>
</dbReference>
<keyword evidence="2" id="KW-1185">Reference proteome</keyword>